<dbReference type="Gene3D" id="6.10.110.10">
    <property type="match status" value="1"/>
</dbReference>
<evidence type="ECO:0000313" key="2">
    <source>
        <dbReference type="EMBL" id="TFL00188.1"/>
    </source>
</evidence>
<evidence type="ECO:0000256" key="1">
    <source>
        <dbReference type="SAM" id="Phobius"/>
    </source>
</evidence>
<keyword evidence="1" id="KW-0472">Membrane</keyword>
<dbReference type="EMBL" id="ML178830">
    <property type="protein sequence ID" value="TFL00188.1"/>
    <property type="molecule type" value="Genomic_DNA"/>
</dbReference>
<protein>
    <submittedName>
        <fullName evidence="2">Uncharacterized protein</fullName>
    </submittedName>
</protein>
<reference evidence="2 3" key="1">
    <citation type="journal article" date="2019" name="Nat. Ecol. Evol.">
        <title>Megaphylogeny resolves global patterns of mushroom evolution.</title>
        <authorList>
            <person name="Varga T."/>
            <person name="Krizsan K."/>
            <person name="Foldi C."/>
            <person name="Dima B."/>
            <person name="Sanchez-Garcia M."/>
            <person name="Sanchez-Ramirez S."/>
            <person name="Szollosi G.J."/>
            <person name="Szarkandi J.G."/>
            <person name="Papp V."/>
            <person name="Albert L."/>
            <person name="Andreopoulos W."/>
            <person name="Angelini C."/>
            <person name="Antonin V."/>
            <person name="Barry K.W."/>
            <person name="Bougher N.L."/>
            <person name="Buchanan P."/>
            <person name="Buyck B."/>
            <person name="Bense V."/>
            <person name="Catcheside P."/>
            <person name="Chovatia M."/>
            <person name="Cooper J."/>
            <person name="Damon W."/>
            <person name="Desjardin D."/>
            <person name="Finy P."/>
            <person name="Geml J."/>
            <person name="Haridas S."/>
            <person name="Hughes K."/>
            <person name="Justo A."/>
            <person name="Karasinski D."/>
            <person name="Kautmanova I."/>
            <person name="Kiss B."/>
            <person name="Kocsube S."/>
            <person name="Kotiranta H."/>
            <person name="LaButti K.M."/>
            <person name="Lechner B.E."/>
            <person name="Liimatainen K."/>
            <person name="Lipzen A."/>
            <person name="Lukacs Z."/>
            <person name="Mihaltcheva S."/>
            <person name="Morgado L.N."/>
            <person name="Niskanen T."/>
            <person name="Noordeloos M.E."/>
            <person name="Ohm R.A."/>
            <person name="Ortiz-Santana B."/>
            <person name="Ovrebo C."/>
            <person name="Racz N."/>
            <person name="Riley R."/>
            <person name="Savchenko A."/>
            <person name="Shiryaev A."/>
            <person name="Soop K."/>
            <person name="Spirin V."/>
            <person name="Szebenyi C."/>
            <person name="Tomsovsky M."/>
            <person name="Tulloss R.E."/>
            <person name="Uehling J."/>
            <person name="Grigoriev I.V."/>
            <person name="Vagvolgyi C."/>
            <person name="Papp T."/>
            <person name="Martin F.M."/>
            <person name="Miettinen O."/>
            <person name="Hibbett D.S."/>
            <person name="Nagy L.G."/>
        </authorList>
    </citation>
    <scope>NUCLEOTIDE SEQUENCE [LARGE SCALE GENOMIC DNA]</scope>
    <source>
        <strain evidence="2 3">CBS 309.79</strain>
    </source>
</reference>
<accession>A0A5C3QG15</accession>
<dbReference type="STRING" id="1884261.A0A5C3QG15"/>
<feature type="transmembrane region" description="Helical" evidence="1">
    <location>
        <begin position="12"/>
        <end position="37"/>
    </location>
</feature>
<feature type="transmembrane region" description="Helical" evidence="1">
    <location>
        <begin position="74"/>
        <end position="95"/>
    </location>
</feature>
<organism evidence="2 3">
    <name type="scientific">Pterulicium gracile</name>
    <dbReference type="NCBI Taxonomy" id="1884261"/>
    <lineage>
        <taxon>Eukaryota</taxon>
        <taxon>Fungi</taxon>
        <taxon>Dikarya</taxon>
        <taxon>Basidiomycota</taxon>
        <taxon>Agaricomycotina</taxon>
        <taxon>Agaricomycetes</taxon>
        <taxon>Agaricomycetidae</taxon>
        <taxon>Agaricales</taxon>
        <taxon>Pleurotineae</taxon>
        <taxon>Pterulaceae</taxon>
        <taxon>Pterulicium</taxon>
    </lineage>
</organism>
<proteinExistence type="predicted"/>
<sequence>MHRNMNRNTAIAVVAGVVGGAVITPPLAPLVVGLVGFGPGGVVAGSTAAAIQAGIGNVVAGGAFAGAQAVGAGAAVPLVGQAIGGLLVGGGTYIARRFRGERAELTTGRD</sequence>
<keyword evidence="3" id="KW-1185">Reference proteome</keyword>
<gene>
    <name evidence="2" type="ORF">BDV98DRAFT_121805</name>
</gene>
<dbReference type="AlphaFoldDB" id="A0A5C3QG15"/>
<dbReference type="Proteomes" id="UP000305067">
    <property type="component" value="Unassembled WGS sequence"/>
</dbReference>
<keyword evidence="1" id="KW-1133">Transmembrane helix</keyword>
<name>A0A5C3QG15_9AGAR</name>
<evidence type="ECO:0000313" key="3">
    <source>
        <dbReference type="Proteomes" id="UP000305067"/>
    </source>
</evidence>
<keyword evidence="1" id="KW-0812">Transmembrane</keyword>
<dbReference type="InterPro" id="IPR038213">
    <property type="entry name" value="IFI6/IFI27-like_sf"/>
</dbReference>